<sequence length="247" mass="28049">MIRVSWVVSQQRTSLTKYLRSNDIRQYSNTCPCCEHVLFTRSPERVVEKDVDISGPLFPHNALNPLSQQINTMVTSISQHFTSQPVQNSAFQLGVDKGGYGAKAAAVRELRGLLRRDPRPKLPPEKRNSRTGLDKDYEVEPWPTLILATKVESVAELKAECERAEKLLKESRARPRHVNEVEQEVKTIDEARKQTVEALAPRHDQANNKQLQERRQFQPTMLRAGQLQRQSGQHQNNIVPGKGQGSL</sequence>
<dbReference type="EnsemblMetazoa" id="GPAI013252-RA">
    <property type="protein sequence ID" value="GPAI013252-PA"/>
    <property type="gene ID" value="GPAI013252"/>
</dbReference>
<evidence type="ECO:0000256" key="2">
    <source>
        <dbReference type="SAM" id="MobiDB-lite"/>
    </source>
</evidence>
<evidence type="ECO:0000313" key="3">
    <source>
        <dbReference type="EnsemblMetazoa" id="GPAI013252-PA"/>
    </source>
</evidence>
<protein>
    <submittedName>
        <fullName evidence="3">Uncharacterized protein</fullName>
    </submittedName>
</protein>
<dbReference type="AlphaFoldDB" id="A0A1A9ZFS0"/>
<dbReference type="STRING" id="7398.A0A1A9ZFS0"/>
<proteinExistence type="predicted"/>
<reference evidence="3" key="2">
    <citation type="submission" date="2020-05" db="UniProtKB">
        <authorList>
            <consortium name="EnsemblMetazoa"/>
        </authorList>
    </citation>
    <scope>IDENTIFICATION</scope>
    <source>
        <strain evidence="3">IAEA</strain>
    </source>
</reference>
<dbReference type="Proteomes" id="UP000092445">
    <property type="component" value="Unassembled WGS sequence"/>
</dbReference>
<feature type="compositionally biased region" description="Polar residues" evidence="2">
    <location>
        <begin position="227"/>
        <end position="238"/>
    </location>
</feature>
<name>A0A1A9ZFS0_GLOPL</name>
<organism evidence="3 4">
    <name type="scientific">Glossina pallidipes</name>
    <name type="common">Tsetse fly</name>
    <dbReference type="NCBI Taxonomy" id="7398"/>
    <lineage>
        <taxon>Eukaryota</taxon>
        <taxon>Metazoa</taxon>
        <taxon>Ecdysozoa</taxon>
        <taxon>Arthropoda</taxon>
        <taxon>Hexapoda</taxon>
        <taxon>Insecta</taxon>
        <taxon>Pterygota</taxon>
        <taxon>Neoptera</taxon>
        <taxon>Endopterygota</taxon>
        <taxon>Diptera</taxon>
        <taxon>Brachycera</taxon>
        <taxon>Muscomorpha</taxon>
        <taxon>Hippoboscoidea</taxon>
        <taxon>Glossinidae</taxon>
        <taxon>Glossina</taxon>
    </lineage>
</organism>
<keyword evidence="4" id="KW-1185">Reference proteome</keyword>
<reference evidence="4" key="1">
    <citation type="submission" date="2014-03" db="EMBL/GenBank/DDBJ databases">
        <authorList>
            <person name="Aksoy S."/>
            <person name="Warren W."/>
            <person name="Wilson R.K."/>
        </authorList>
    </citation>
    <scope>NUCLEOTIDE SEQUENCE [LARGE SCALE GENOMIC DNA]</scope>
    <source>
        <strain evidence="4">IAEA</strain>
    </source>
</reference>
<accession>A0A1A9ZFS0</accession>
<feature type="region of interest" description="Disordered" evidence="2">
    <location>
        <begin position="224"/>
        <end position="247"/>
    </location>
</feature>
<dbReference type="VEuPathDB" id="VectorBase:GPAI013252"/>
<feature type="coiled-coil region" evidence="1">
    <location>
        <begin position="147"/>
        <end position="174"/>
    </location>
</feature>
<evidence type="ECO:0000313" key="4">
    <source>
        <dbReference type="Proteomes" id="UP000092445"/>
    </source>
</evidence>
<keyword evidence="1" id="KW-0175">Coiled coil</keyword>
<evidence type="ECO:0000256" key="1">
    <source>
        <dbReference type="SAM" id="Coils"/>
    </source>
</evidence>